<dbReference type="SUPFAM" id="SSF56672">
    <property type="entry name" value="DNA/RNA polymerases"/>
    <property type="match status" value="1"/>
</dbReference>
<reference evidence="5" key="2">
    <citation type="journal article" date="2023" name="BMC Genomics">
        <title>Pest status, molecular evolution, and epigenetic factors derived from the genome assembly of Frankliniella fusca, a thysanopteran phytovirus vector.</title>
        <authorList>
            <person name="Catto M.A."/>
            <person name="Labadie P.E."/>
            <person name="Jacobson A.L."/>
            <person name="Kennedy G.G."/>
            <person name="Srinivasan R."/>
            <person name="Hunt B.G."/>
        </authorList>
    </citation>
    <scope>NUCLEOTIDE SEQUENCE</scope>
    <source>
        <strain evidence="5">PL_HMW_Pooled</strain>
    </source>
</reference>
<protein>
    <recommendedName>
        <fullName evidence="1">RNA-directed DNA polymerase</fullName>
        <ecNumber evidence="1">2.7.7.49</ecNumber>
    </recommendedName>
</protein>
<dbReference type="Pfam" id="PF17919">
    <property type="entry name" value="RT_RNaseH_2"/>
    <property type="match status" value="1"/>
</dbReference>
<organism evidence="5 6">
    <name type="scientific">Frankliniella fusca</name>
    <dbReference type="NCBI Taxonomy" id="407009"/>
    <lineage>
        <taxon>Eukaryota</taxon>
        <taxon>Metazoa</taxon>
        <taxon>Ecdysozoa</taxon>
        <taxon>Arthropoda</taxon>
        <taxon>Hexapoda</taxon>
        <taxon>Insecta</taxon>
        <taxon>Pterygota</taxon>
        <taxon>Neoptera</taxon>
        <taxon>Paraneoptera</taxon>
        <taxon>Thysanoptera</taxon>
        <taxon>Terebrantia</taxon>
        <taxon>Thripoidea</taxon>
        <taxon>Thripidae</taxon>
        <taxon>Frankliniella</taxon>
    </lineage>
</organism>
<reference evidence="5" key="1">
    <citation type="submission" date="2021-07" db="EMBL/GenBank/DDBJ databases">
        <authorList>
            <person name="Catto M.A."/>
            <person name="Jacobson A."/>
            <person name="Kennedy G."/>
            <person name="Labadie P."/>
            <person name="Hunt B.G."/>
            <person name="Srinivasan R."/>
        </authorList>
    </citation>
    <scope>NUCLEOTIDE SEQUENCE</scope>
    <source>
        <strain evidence="5">PL_HMW_Pooled</strain>
        <tissue evidence="5">Head</tissue>
    </source>
</reference>
<dbReference type="InterPro" id="IPR041577">
    <property type="entry name" value="RT_RNaseH_2"/>
</dbReference>
<keyword evidence="6" id="KW-1185">Reference proteome</keyword>
<keyword evidence="2" id="KW-0511">Multifunctional enzyme</keyword>
<dbReference type="EC" id="2.7.7.49" evidence="1"/>
<evidence type="ECO:0000256" key="1">
    <source>
        <dbReference type="ARBA" id="ARBA00012493"/>
    </source>
</evidence>
<dbReference type="Gene3D" id="1.10.340.70">
    <property type="match status" value="1"/>
</dbReference>
<dbReference type="PANTHER" id="PTHR37984:SF5">
    <property type="entry name" value="PROTEIN NYNRIN-LIKE"/>
    <property type="match status" value="1"/>
</dbReference>
<dbReference type="InterPro" id="IPR041588">
    <property type="entry name" value="Integrase_H2C2"/>
</dbReference>
<feature type="domain" description="Integrase zinc-binding" evidence="4">
    <location>
        <begin position="283"/>
        <end position="335"/>
    </location>
</feature>
<dbReference type="InterPro" id="IPR043502">
    <property type="entry name" value="DNA/RNA_pol_sf"/>
</dbReference>
<name>A0AAE1LFQ7_9NEOP</name>
<evidence type="ECO:0000259" key="3">
    <source>
        <dbReference type="Pfam" id="PF17919"/>
    </source>
</evidence>
<accession>A0AAE1LFQ7</accession>
<dbReference type="Pfam" id="PF17921">
    <property type="entry name" value="Integrase_H2C2"/>
    <property type="match status" value="1"/>
</dbReference>
<sequence length="388" mass="43704">MLTVSGPITNAGEILVKVKFQNREHMLTLFILDSPSNFTPLLGRVWLDTLIPNWRDTILSSHNVNNVIQVPTIAQLTSLFPRVFDSKADTVIEGFQAKLTLKDNFIPVFARAYSVAFALAFNKCKQLLLDSQLLLHFDPNLSIVIYTDASPYGVGCVLNHHWAAKLQGYQYKLIHRKAEFLAAPDALSRLPHNAQSVEPVNSTINLIDLNNITPTSGLPISAALIAQATACDPVLQKVLIYVHSGWPPNCNIKNDPALSPYFKERDNISIVSKCLMLGNRVIIPLSHQQDVLKLLHAGHPGISRSKMLARSFFWWPTLNSDLQTLVKYCDTCAIHNFTPDSETTPWPLAKYPFQRVHIDFYQQHSVRFLIFIDAFSKCIPIHSHHFYG</sequence>
<dbReference type="PANTHER" id="PTHR37984">
    <property type="entry name" value="PROTEIN CBG26694"/>
    <property type="match status" value="1"/>
</dbReference>
<dbReference type="AlphaFoldDB" id="A0AAE1LFQ7"/>
<evidence type="ECO:0000313" key="6">
    <source>
        <dbReference type="Proteomes" id="UP001219518"/>
    </source>
</evidence>
<dbReference type="FunFam" id="1.10.340.70:FF:000003">
    <property type="entry name" value="Protein CBG25708"/>
    <property type="match status" value="1"/>
</dbReference>
<dbReference type="Proteomes" id="UP001219518">
    <property type="component" value="Unassembled WGS sequence"/>
</dbReference>
<evidence type="ECO:0000313" key="5">
    <source>
        <dbReference type="EMBL" id="KAK3916462.1"/>
    </source>
</evidence>
<dbReference type="GO" id="GO:0003964">
    <property type="term" value="F:RNA-directed DNA polymerase activity"/>
    <property type="evidence" value="ECO:0007669"/>
    <property type="project" value="UniProtKB-EC"/>
</dbReference>
<gene>
    <name evidence="5" type="ORF">KUF71_006236</name>
</gene>
<evidence type="ECO:0000259" key="4">
    <source>
        <dbReference type="Pfam" id="PF17921"/>
    </source>
</evidence>
<evidence type="ECO:0000256" key="2">
    <source>
        <dbReference type="ARBA" id="ARBA00023268"/>
    </source>
</evidence>
<feature type="domain" description="Reverse transcriptase/retrotransposon-derived protein RNase H-like" evidence="3">
    <location>
        <begin position="120"/>
        <end position="163"/>
    </location>
</feature>
<proteinExistence type="predicted"/>
<dbReference type="EMBL" id="JAHWGI010000532">
    <property type="protein sequence ID" value="KAK3916462.1"/>
    <property type="molecule type" value="Genomic_DNA"/>
</dbReference>
<comment type="caution">
    <text evidence="5">The sequence shown here is derived from an EMBL/GenBank/DDBJ whole genome shotgun (WGS) entry which is preliminary data.</text>
</comment>
<dbReference type="InterPro" id="IPR050951">
    <property type="entry name" value="Retrovirus_Pol_polyprotein"/>
</dbReference>